<dbReference type="PANTHER" id="PTHR33908">
    <property type="entry name" value="MANNOSYLTRANSFERASE YKCB-RELATED"/>
    <property type="match status" value="1"/>
</dbReference>
<evidence type="ECO:0000256" key="4">
    <source>
        <dbReference type="ARBA" id="ARBA00022679"/>
    </source>
</evidence>
<evidence type="ECO:0000256" key="8">
    <source>
        <dbReference type="SAM" id="Phobius"/>
    </source>
</evidence>
<proteinExistence type="predicted"/>
<evidence type="ECO:0000256" key="1">
    <source>
        <dbReference type="ARBA" id="ARBA00004651"/>
    </source>
</evidence>
<reference evidence="10" key="1">
    <citation type="journal article" date="2007" name="Environ. Microbiol.">
        <title>Proteorhodopsin photosystem gene clusters exhibit co-evolutionary trends and shared ancestry among diverse marine microbial phyla.</title>
        <authorList>
            <person name="McCarren J."/>
            <person name="Delong E.F."/>
        </authorList>
    </citation>
    <scope>NUCLEOTIDE SEQUENCE</scope>
</reference>
<feature type="transmembrane region" description="Helical" evidence="8">
    <location>
        <begin position="249"/>
        <end position="270"/>
    </location>
</feature>
<dbReference type="AlphaFoldDB" id="A4GJQ7"/>
<evidence type="ECO:0000256" key="5">
    <source>
        <dbReference type="ARBA" id="ARBA00022692"/>
    </source>
</evidence>
<feature type="transmembrane region" description="Helical" evidence="8">
    <location>
        <begin position="311"/>
        <end position="329"/>
    </location>
</feature>
<dbReference type="InterPro" id="IPR038731">
    <property type="entry name" value="RgtA/B/C-like"/>
</dbReference>
<sequence>MTINNKNIYNVFYIFVTSHLIFWTLIPSITNHNLPLDTIEALAWGSNLDWGYNKHPPISAFFPEVLYQIFGPQDWVYYLLSQIFVIVSFYYVFKFSNEIFNNKTLGLISVLLIEAIYFYNFTTPEFNVNVCQLPFWSLTVYYSWKIYNGKEIKFIDCFLVGLFAAFGFLSKYLFIYLLVSIDLLFIYLIFFKKERKFDFKYLITLEVFLIVLVPHLIWLNNNDFITITYGLARTGLEQSSFIDHIKFPVIFLLKQVGILIPFLILFWLLVKKIKFKINFKDKKLLFLLAINILPIILMLLTSLITGSKIRTMWMTPFYSFFGTFFVYLFQAQINPKKLKPFVIGFIFFFFLSPALYAYISISKDDKRTDYPGKEIAFKTQYAWDQQFSSSINVVLGNEWNAGNLSYHLKSRPVWEGFVEREKLDQLKDYMCLDNVCVGSR</sequence>
<feature type="transmembrane region" description="Helical" evidence="8">
    <location>
        <begin position="7"/>
        <end position="26"/>
    </location>
</feature>
<feature type="transmembrane region" description="Helical" evidence="8">
    <location>
        <begin position="341"/>
        <end position="359"/>
    </location>
</feature>
<keyword evidence="2" id="KW-1003">Cell membrane</keyword>
<evidence type="ECO:0000256" key="3">
    <source>
        <dbReference type="ARBA" id="ARBA00022676"/>
    </source>
</evidence>
<evidence type="ECO:0000256" key="6">
    <source>
        <dbReference type="ARBA" id="ARBA00022989"/>
    </source>
</evidence>
<keyword evidence="6 8" id="KW-1133">Transmembrane helix</keyword>
<name>A4GJQ7_9BACT</name>
<evidence type="ECO:0000259" key="9">
    <source>
        <dbReference type="Pfam" id="PF13231"/>
    </source>
</evidence>
<dbReference type="InterPro" id="IPR050297">
    <property type="entry name" value="LipidA_mod_glycosyltrf_83"/>
</dbReference>
<evidence type="ECO:0000256" key="7">
    <source>
        <dbReference type="ARBA" id="ARBA00023136"/>
    </source>
</evidence>
<dbReference type="EMBL" id="EF107103">
    <property type="protein sequence ID" value="ABL97352.1"/>
    <property type="molecule type" value="Genomic_DNA"/>
</dbReference>
<keyword evidence="4" id="KW-0808">Transferase</keyword>
<feature type="transmembrane region" description="Helical" evidence="8">
    <location>
        <begin position="75"/>
        <end position="93"/>
    </location>
</feature>
<keyword evidence="5 8" id="KW-0812">Transmembrane</keyword>
<feature type="domain" description="Glycosyltransferase RgtA/B/C/D-like" evidence="9">
    <location>
        <begin position="54"/>
        <end position="218"/>
    </location>
</feature>
<dbReference type="PANTHER" id="PTHR33908:SF9">
    <property type="entry name" value="BLL5595 PROTEIN"/>
    <property type="match status" value="1"/>
</dbReference>
<comment type="subcellular location">
    <subcellularLocation>
        <location evidence="1">Cell membrane</location>
        <topology evidence="1">Multi-pass membrane protein</topology>
    </subcellularLocation>
</comment>
<feature type="transmembrane region" description="Helical" evidence="8">
    <location>
        <begin position="284"/>
        <end position="305"/>
    </location>
</feature>
<dbReference type="Pfam" id="PF13231">
    <property type="entry name" value="PMT_2"/>
    <property type="match status" value="1"/>
</dbReference>
<organism evidence="10">
    <name type="scientific">uncultured marine bacterium HF10_45G01</name>
    <dbReference type="NCBI Taxonomy" id="415446"/>
    <lineage>
        <taxon>Bacteria</taxon>
        <taxon>environmental samples</taxon>
    </lineage>
</organism>
<protein>
    <recommendedName>
        <fullName evidence="9">Glycosyltransferase RgtA/B/C/D-like domain-containing protein</fullName>
    </recommendedName>
</protein>
<gene>
    <name evidence="10" type="ORF">ALOHA_HF1045G01.0019</name>
</gene>
<feature type="transmembrane region" description="Helical" evidence="8">
    <location>
        <begin position="202"/>
        <end position="219"/>
    </location>
</feature>
<dbReference type="GO" id="GO:0016763">
    <property type="term" value="F:pentosyltransferase activity"/>
    <property type="evidence" value="ECO:0007669"/>
    <property type="project" value="TreeGrafter"/>
</dbReference>
<keyword evidence="7 8" id="KW-0472">Membrane</keyword>
<evidence type="ECO:0000313" key="10">
    <source>
        <dbReference type="EMBL" id="ABL97352.1"/>
    </source>
</evidence>
<keyword evidence="3" id="KW-0328">Glycosyltransferase</keyword>
<dbReference type="GO" id="GO:0009103">
    <property type="term" value="P:lipopolysaccharide biosynthetic process"/>
    <property type="evidence" value="ECO:0007669"/>
    <property type="project" value="UniProtKB-ARBA"/>
</dbReference>
<feature type="transmembrane region" description="Helical" evidence="8">
    <location>
        <begin position="174"/>
        <end position="190"/>
    </location>
</feature>
<dbReference type="GO" id="GO:0005886">
    <property type="term" value="C:plasma membrane"/>
    <property type="evidence" value="ECO:0007669"/>
    <property type="project" value="UniProtKB-SubCell"/>
</dbReference>
<evidence type="ECO:0000256" key="2">
    <source>
        <dbReference type="ARBA" id="ARBA00022475"/>
    </source>
</evidence>
<feature type="transmembrane region" description="Helical" evidence="8">
    <location>
        <begin position="105"/>
        <end position="120"/>
    </location>
</feature>
<accession>A4GJQ7</accession>